<dbReference type="Proteomes" id="UP001054945">
    <property type="component" value="Unassembled WGS sequence"/>
</dbReference>
<dbReference type="EMBL" id="BPLR01013086">
    <property type="protein sequence ID" value="GIY58662.1"/>
    <property type="molecule type" value="Genomic_DNA"/>
</dbReference>
<reference evidence="1 2" key="1">
    <citation type="submission" date="2021-06" db="EMBL/GenBank/DDBJ databases">
        <title>Caerostris extrusa draft genome.</title>
        <authorList>
            <person name="Kono N."/>
            <person name="Arakawa K."/>
        </authorList>
    </citation>
    <scope>NUCLEOTIDE SEQUENCE [LARGE SCALE GENOMIC DNA]</scope>
</reference>
<accession>A0AAV4ULQ3</accession>
<protein>
    <submittedName>
        <fullName evidence="1">Uncharacterized protein</fullName>
    </submittedName>
</protein>
<gene>
    <name evidence="1" type="ORF">CEXT_695811</name>
</gene>
<evidence type="ECO:0000313" key="1">
    <source>
        <dbReference type="EMBL" id="GIY58662.1"/>
    </source>
</evidence>
<dbReference type="AlphaFoldDB" id="A0AAV4ULQ3"/>
<organism evidence="1 2">
    <name type="scientific">Caerostris extrusa</name>
    <name type="common">Bark spider</name>
    <name type="synonym">Caerostris bankana</name>
    <dbReference type="NCBI Taxonomy" id="172846"/>
    <lineage>
        <taxon>Eukaryota</taxon>
        <taxon>Metazoa</taxon>
        <taxon>Ecdysozoa</taxon>
        <taxon>Arthropoda</taxon>
        <taxon>Chelicerata</taxon>
        <taxon>Arachnida</taxon>
        <taxon>Araneae</taxon>
        <taxon>Araneomorphae</taxon>
        <taxon>Entelegynae</taxon>
        <taxon>Araneoidea</taxon>
        <taxon>Araneidae</taxon>
        <taxon>Caerostris</taxon>
    </lineage>
</organism>
<comment type="caution">
    <text evidence="1">The sequence shown here is derived from an EMBL/GenBank/DDBJ whole genome shotgun (WGS) entry which is preliminary data.</text>
</comment>
<name>A0AAV4ULQ3_CAEEX</name>
<sequence length="113" mass="12767">MKSQHCQLSTRFHYTPKNMVETMEDKSQSNKNVLRFFSTGVGSSPTPPIIYYTSPAGPDLIMDTETENGKNPITTVPHLKELTDENVLINQLVLRKASNFKKRLLKLPQSCAE</sequence>
<evidence type="ECO:0000313" key="2">
    <source>
        <dbReference type="Proteomes" id="UP001054945"/>
    </source>
</evidence>
<proteinExistence type="predicted"/>
<keyword evidence="2" id="KW-1185">Reference proteome</keyword>